<dbReference type="RefSeq" id="WP_124752262.1">
    <property type="nucleotide sequence ID" value="NZ_RQYS01000051.1"/>
</dbReference>
<dbReference type="GO" id="GO:0016020">
    <property type="term" value="C:membrane"/>
    <property type="evidence" value="ECO:0007669"/>
    <property type="project" value="UniProtKB-SubCell"/>
</dbReference>
<dbReference type="Proteomes" id="UP000278609">
    <property type="component" value="Unassembled WGS sequence"/>
</dbReference>
<feature type="transmembrane region" description="Helical" evidence="5">
    <location>
        <begin position="12"/>
        <end position="33"/>
    </location>
</feature>
<comment type="subcellular location">
    <subcellularLocation>
        <location evidence="1">Membrane</location>
        <topology evidence="1">Multi-pass membrane protein</topology>
    </subcellularLocation>
</comment>
<evidence type="ECO:0000256" key="4">
    <source>
        <dbReference type="ARBA" id="ARBA00023136"/>
    </source>
</evidence>
<gene>
    <name evidence="6" type="ORF">EII40_10885</name>
</gene>
<dbReference type="EMBL" id="RQYS01000051">
    <property type="protein sequence ID" value="RRD59193.1"/>
    <property type="molecule type" value="Genomic_DNA"/>
</dbReference>
<dbReference type="PANTHER" id="PTHR11785:SF512">
    <property type="entry name" value="SOBREMESA, ISOFORM B"/>
    <property type="match status" value="1"/>
</dbReference>
<feature type="transmembrane region" description="Helical" evidence="5">
    <location>
        <begin position="180"/>
        <end position="203"/>
    </location>
</feature>
<dbReference type="Pfam" id="PF13520">
    <property type="entry name" value="AA_permease_2"/>
    <property type="match status" value="1"/>
</dbReference>
<feature type="transmembrane region" description="Helical" evidence="5">
    <location>
        <begin position="150"/>
        <end position="168"/>
    </location>
</feature>
<dbReference type="GO" id="GO:0015179">
    <property type="term" value="F:L-amino acid transmembrane transporter activity"/>
    <property type="evidence" value="ECO:0007669"/>
    <property type="project" value="TreeGrafter"/>
</dbReference>
<keyword evidence="3 5" id="KW-1133">Transmembrane helix</keyword>
<dbReference type="PANTHER" id="PTHR11785">
    <property type="entry name" value="AMINO ACID TRANSPORTER"/>
    <property type="match status" value="1"/>
</dbReference>
<feature type="transmembrane region" description="Helical" evidence="5">
    <location>
        <begin position="341"/>
        <end position="363"/>
    </location>
</feature>
<protein>
    <submittedName>
        <fullName evidence="6">Amino acid permease</fullName>
    </submittedName>
</protein>
<reference evidence="6 7" key="1">
    <citation type="submission" date="2018-11" db="EMBL/GenBank/DDBJ databases">
        <title>Genomes From Bacteria Associated with the Canine Oral Cavity: a Test Case for Automated Genome-Based Taxonomic Assignment.</title>
        <authorList>
            <person name="Coil D.A."/>
            <person name="Jospin G."/>
            <person name="Darling A.E."/>
            <person name="Wallis C."/>
            <person name="Davis I.J."/>
            <person name="Harris S."/>
            <person name="Eisen J.A."/>
            <person name="Holcombe L.J."/>
            <person name="O'Flynn C."/>
        </authorList>
    </citation>
    <scope>NUCLEOTIDE SEQUENCE [LARGE SCALE GENOMIC DNA]</scope>
    <source>
        <strain evidence="6 7">OH2617_COT-023</strain>
    </source>
</reference>
<organism evidence="6 7">
    <name type="scientific">Tannerella forsythia</name>
    <name type="common">Bacteroides forsythus</name>
    <dbReference type="NCBI Taxonomy" id="28112"/>
    <lineage>
        <taxon>Bacteria</taxon>
        <taxon>Pseudomonadati</taxon>
        <taxon>Bacteroidota</taxon>
        <taxon>Bacteroidia</taxon>
        <taxon>Bacteroidales</taxon>
        <taxon>Tannerellaceae</taxon>
        <taxon>Tannerella</taxon>
    </lineage>
</organism>
<name>A0A3P1XQL7_TANFO</name>
<proteinExistence type="predicted"/>
<dbReference type="InterPro" id="IPR050598">
    <property type="entry name" value="AminoAcid_Transporter"/>
</dbReference>
<dbReference type="OrthoDB" id="9806937at2"/>
<accession>A0A3P1XQL7</accession>
<feature type="transmembrane region" description="Helical" evidence="5">
    <location>
        <begin position="83"/>
        <end position="108"/>
    </location>
</feature>
<dbReference type="PIRSF" id="PIRSF006060">
    <property type="entry name" value="AA_transporter"/>
    <property type="match status" value="1"/>
</dbReference>
<evidence type="ECO:0000256" key="1">
    <source>
        <dbReference type="ARBA" id="ARBA00004141"/>
    </source>
</evidence>
<feature type="transmembrane region" description="Helical" evidence="5">
    <location>
        <begin position="39"/>
        <end position="62"/>
    </location>
</feature>
<feature type="transmembrane region" description="Helical" evidence="5">
    <location>
        <begin position="120"/>
        <end position="138"/>
    </location>
</feature>
<evidence type="ECO:0000313" key="6">
    <source>
        <dbReference type="EMBL" id="RRD59193.1"/>
    </source>
</evidence>
<evidence type="ECO:0000313" key="7">
    <source>
        <dbReference type="Proteomes" id="UP000278609"/>
    </source>
</evidence>
<feature type="transmembrane region" description="Helical" evidence="5">
    <location>
        <begin position="273"/>
        <end position="296"/>
    </location>
</feature>
<feature type="transmembrane region" description="Helical" evidence="5">
    <location>
        <begin position="384"/>
        <end position="403"/>
    </location>
</feature>
<dbReference type="InterPro" id="IPR002293">
    <property type="entry name" value="AA/rel_permease1"/>
</dbReference>
<feature type="transmembrane region" description="Helical" evidence="5">
    <location>
        <begin position="224"/>
        <end position="243"/>
    </location>
</feature>
<dbReference type="AlphaFoldDB" id="A0A3P1XQL7"/>
<feature type="transmembrane region" description="Helical" evidence="5">
    <location>
        <begin position="317"/>
        <end position="335"/>
    </location>
</feature>
<sequence>MSKSKINTLTGTSIVVANMIGAGVFTSLGFQLVSLHNTATILTLWLCGGLIALSGAFSYAEIGTLIKKSGGEFTFLSRIYHPVVGYLSGWISLTVGFAAPIALSAFAFADYLPVRPASPVWTAIAITLLITLIHTFDLRYSARFQNISTVFKVLLILAIILVGLFLPAHNNNALLFDSNYLWECGSSAFAVSLIYVSYSYSGWNAATYITEEFKHPRKAIPRSLIYGTCIVTALYTLLQYVFLKHTPLHELVGQLNIATPGIRSMLGERAAALFGWGFSALLVSGISAMIWIGPRVTASIAREYPLWRFFKARDHDVPRRALWLQFAISTVLLLSGTFEQIMIYCGVLLSISTLLVVIGVILVRYRKKERPDNVENFRSPAFPLFQVIFIAASLWMIAFAFVNHTKECMLGLINLLIGYLTYIKQLRMTSYD</sequence>
<comment type="caution">
    <text evidence="6">The sequence shown here is derived from an EMBL/GenBank/DDBJ whole genome shotgun (WGS) entry which is preliminary data.</text>
</comment>
<keyword evidence="2 5" id="KW-0812">Transmembrane</keyword>
<keyword evidence="4 5" id="KW-0472">Membrane</keyword>
<evidence type="ECO:0000256" key="3">
    <source>
        <dbReference type="ARBA" id="ARBA00022989"/>
    </source>
</evidence>
<evidence type="ECO:0000256" key="5">
    <source>
        <dbReference type="SAM" id="Phobius"/>
    </source>
</evidence>
<dbReference type="Gene3D" id="1.20.1740.10">
    <property type="entry name" value="Amino acid/polyamine transporter I"/>
    <property type="match status" value="1"/>
</dbReference>
<feature type="transmembrane region" description="Helical" evidence="5">
    <location>
        <begin position="409"/>
        <end position="426"/>
    </location>
</feature>
<evidence type="ECO:0000256" key="2">
    <source>
        <dbReference type="ARBA" id="ARBA00022692"/>
    </source>
</evidence>